<dbReference type="GO" id="GO:0005886">
    <property type="term" value="C:plasma membrane"/>
    <property type="evidence" value="ECO:0007669"/>
    <property type="project" value="TreeGrafter"/>
</dbReference>
<evidence type="ECO:0000313" key="10">
    <source>
        <dbReference type="EMBL" id="KAA1423741.1"/>
    </source>
</evidence>
<evidence type="ECO:0000256" key="5">
    <source>
        <dbReference type="ARBA" id="ARBA00022989"/>
    </source>
</evidence>
<keyword evidence="5 9" id="KW-1133">Transmembrane helix</keyword>
<evidence type="ECO:0000256" key="2">
    <source>
        <dbReference type="ARBA" id="ARBA00004752"/>
    </source>
</evidence>
<feature type="transmembrane region" description="Helical" evidence="9">
    <location>
        <begin position="207"/>
        <end position="227"/>
    </location>
</feature>
<dbReference type="RefSeq" id="WP_149769260.1">
    <property type="nucleotide sequence ID" value="NZ_VDFQ02000002.1"/>
</dbReference>
<comment type="pathway">
    <text evidence="2">Cell wall biogenesis; peptidoglycan biosynthesis.</text>
</comment>
<evidence type="ECO:0000313" key="11">
    <source>
        <dbReference type="Proteomes" id="UP000307768"/>
    </source>
</evidence>
<feature type="transmembrane region" description="Helical" evidence="9">
    <location>
        <begin position="93"/>
        <end position="113"/>
    </location>
</feature>
<dbReference type="InterPro" id="IPR001182">
    <property type="entry name" value="FtsW/RodA"/>
</dbReference>
<dbReference type="PANTHER" id="PTHR30474:SF14">
    <property type="entry name" value="CELL CYCLE PROTEIN"/>
    <property type="match status" value="1"/>
</dbReference>
<evidence type="ECO:0000256" key="9">
    <source>
        <dbReference type="SAM" id="Phobius"/>
    </source>
</evidence>
<reference evidence="10 11" key="1">
    <citation type="submission" date="2019-09" db="EMBL/GenBank/DDBJ databases">
        <title>Mumia zhuanghuii sp. nov. isolated from the intestinal contents of plateau pika (Ochotona curzoniae) in the Qinghai-Tibet plateau of China.</title>
        <authorList>
            <person name="Tian Z."/>
        </authorList>
    </citation>
    <scope>NUCLEOTIDE SEQUENCE [LARGE SCALE GENOMIC DNA]</scope>
    <source>
        <strain evidence="11">350</strain>
    </source>
</reference>
<comment type="caution">
    <text evidence="10">The sequence shown here is derived from an EMBL/GenBank/DDBJ whole genome shotgun (WGS) entry which is preliminary data.</text>
</comment>
<dbReference type="EMBL" id="VDFQ02000002">
    <property type="protein sequence ID" value="KAA1423741.1"/>
    <property type="molecule type" value="Genomic_DNA"/>
</dbReference>
<accession>A0A5Q6S079</accession>
<evidence type="ECO:0000256" key="1">
    <source>
        <dbReference type="ARBA" id="ARBA00004141"/>
    </source>
</evidence>
<feature type="transmembrane region" description="Helical" evidence="9">
    <location>
        <begin position="325"/>
        <end position="343"/>
    </location>
</feature>
<feature type="transmembrane region" description="Helical" evidence="9">
    <location>
        <begin position="162"/>
        <end position="179"/>
    </location>
</feature>
<feature type="transmembrane region" description="Helical" evidence="9">
    <location>
        <begin position="185"/>
        <end position="202"/>
    </location>
</feature>
<dbReference type="GO" id="GO:0008955">
    <property type="term" value="F:peptidoglycan glycosyltransferase activity"/>
    <property type="evidence" value="ECO:0007669"/>
    <property type="project" value="UniProtKB-EC"/>
</dbReference>
<name>A0A5Q6S079_9ACTN</name>
<dbReference type="PANTHER" id="PTHR30474">
    <property type="entry name" value="CELL CYCLE PROTEIN"/>
    <property type="match status" value="1"/>
</dbReference>
<evidence type="ECO:0000256" key="7">
    <source>
        <dbReference type="ARBA" id="ARBA00044770"/>
    </source>
</evidence>
<evidence type="ECO:0000256" key="4">
    <source>
        <dbReference type="ARBA" id="ARBA00022960"/>
    </source>
</evidence>
<dbReference type="GO" id="GO:0051301">
    <property type="term" value="P:cell division"/>
    <property type="evidence" value="ECO:0007669"/>
    <property type="project" value="InterPro"/>
</dbReference>
<dbReference type="PROSITE" id="PS00428">
    <property type="entry name" value="FTSW_RODA_SPOVE"/>
    <property type="match status" value="1"/>
</dbReference>
<proteinExistence type="predicted"/>
<keyword evidence="6 9" id="KW-0472">Membrane</keyword>
<dbReference type="AlphaFoldDB" id="A0A5Q6S079"/>
<dbReference type="GO" id="GO:0008360">
    <property type="term" value="P:regulation of cell shape"/>
    <property type="evidence" value="ECO:0007669"/>
    <property type="project" value="UniProtKB-KW"/>
</dbReference>
<dbReference type="EC" id="2.4.99.28" evidence="7"/>
<dbReference type="InterPro" id="IPR011923">
    <property type="entry name" value="RodA/MrdB"/>
</dbReference>
<dbReference type="NCBIfam" id="TIGR02210">
    <property type="entry name" value="rodA_shape"/>
    <property type="match status" value="1"/>
</dbReference>
<evidence type="ECO:0000256" key="8">
    <source>
        <dbReference type="ARBA" id="ARBA00049902"/>
    </source>
</evidence>
<keyword evidence="3 9" id="KW-0812">Transmembrane</keyword>
<evidence type="ECO:0000256" key="6">
    <source>
        <dbReference type="ARBA" id="ARBA00023136"/>
    </source>
</evidence>
<dbReference type="GO" id="GO:0032153">
    <property type="term" value="C:cell division site"/>
    <property type="evidence" value="ECO:0007669"/>
    <property type="project" value="TreeGrafter"/>
</dbReference>
<sequence length="402" mass="41912">MSSRGTVRPPSRPGSARRPWWGDVDLLLVGSALSLSVIGMLLVWSATASRDDLTGGDPTAYLVKQATNIVIAAGLGAVMACTDRRWIRLWAPVIYGGAVLGLVLVFVPGIGAVVNGSRSWLQVGGLSLQPAELAKLGVVLVMALLFAERTEGAMRRTVRSSDVLLALACAAVPATLILAQPDLGTLMVLIAIVLGVLAVAGVRLAWLVGLVAAGVTAIVVAVSVGLIEEYQVLRFEAFTDPGLDPRGAGYNTVQARIAIGNGGVLGQGLFHGTQTQAGFVPEQHTDFVFTVAGEELGLLGAGLVVVLLGVLVWRCLRIARRTDDLFDRLAASGVACWFGFQAFQNIGMSLGIMPVTGVPLPFVSYGGTALFASAMAVGLLVAIDRRSAPPVVVARSRAARSR</sequence>
<dbReference type="InterPro" id="IPR018365">
    <property type="entry name" value="Cell_cycle_FtsW-rel_CS"/>
</dbReference>
<feature type="transmembrane region" description="Helical" evidence="9">
    <location>
        <begin position="133"/>
        <end position="150"/>
    </location>
</feature>
<comment type="catalytic activity">
    <reaction evidence="8">
        <text>[GlcNAc-(1-&gt;4)-Mur2Ac(oyl-L-Ala-gamma-D-Glu-L-Lys-D-Ala-D-Ala)](n)-di-trans,octa-cis-undecaprenyl diphosphate + beta-D-GlcNAc-(1-&gt;4)-Mur2Ac(oyl-L-Ala-gamma-D-Glu-L-Lys-D-Ala-D-Ala)-di-trans,octa-cis-undecaprenyl diphosphate = [GlcNAc-(1-&gt;4)-Mur2Ac(oyl-L-Ala-gamma-D-Glu-L-Lys-D-Ala-D-Ala)](n+1)-di-trans,octa-cis-undecaprenyl diphosphate + di-trans,octa-cis-undecaprenyl diphosphate + H(+)</text>
        <dbReference type="Rhea" id="RHEA:23708"/>
        <dbReference type="Rhea" id="RHEA-COMP:9602"/>
        <dbReference type="Rhea" id="RHEA-COMP:9603"/>
        <dbReference type="ChEBI" id="CHEBI:15378"/>
        <dbReference type="ChEBI" id="CHEBI:58405"/>
        <dbReference type="ChEBI" id="CHEBI:60033"/>
        <dbReference type="ChEBI" id="CHEBI:78435"/>
        <dbReference type="EC" id="2.4.99.28"/>
    </reaction>
</comment>
<protein>
    <recommendedName>
        <fullName evidence="7">peptidoglycan glycosyltransferase</fullName>
        <ecNumber evidence="7">2.4.99.28</ecNumber>
    </recommendedName>
</protein>
<feature type="transmembrane region" description="Helical" evidence="9">
    <location>
        <begin position="62"/>
        <end position="81"/>
    </location>
</feature>
<organism evidence="10 11">
    <name type="scientific">Mumia zhuanghuii</name>
    <dbReference type="NCBI Taxonomy" id="2585211"/>
    <lineage>
        <taxon>Bacteria</taxon>
        <taxon>Bacillati</taxon>
        <taxon>Actinomycetota</taxon>
        <taxon>Actinomycetes</taxon>
        <taxon>Propionibacteriales</taxon>
        <taxon>Nocardioidaceae</taxon>
        <taxon>Mumia</taxon>
    </lineage>
</organism>
<feature type="transmembrane region" description="Helical" evidence="9">
    <location>
        <begin position="296"/>
        <end position="313"/>
    </location>
</feature>
<dbReference type="Proteomes" id="UP000307768">
    <property type="component" value="Unassembled WGS sequence"/>
</dbReference>
<feature type="transmembrane region" description="Helical" evidence="9">
    <location>
        <begin position="20"/>
        <end position="42"/>
    </location>
</feature>
<feature type="transmembrane region" description="Helical" evidence="9">
    <location>
        <begin position="363"/>
        <end position="383"/>
    </location>
</feature>
<keyword evidence="4" id="KW-0133">Cell shape</keyword>
<comment type="subcellular location">
    <subcellularLocation>
        <location evidence="1">Membrane</location>
        <topology evidence="1">Multi-pass membrane protein</topology>
    </subcellularLocation>
</comment>
<evidence type="ECO:0000256" key="3">
    <source>
        <dbReference type="ARBA" id="ARBA00022692"/>
    </source>
</evidence>
<gene>
    <name evidence="10" type="primary">rodA</name>
    <name evidence="10" type="ORF">FE697_009220</name>
</gene>
<dbReference type="GO" id="GO:0015648">
    <property type="term" value="F:lipid-linked peptidoglycan transporter activity"/>
    <property type="evidence" value="ECO:0007669"/>
    <property type="project" value="TreeGrafter"/>
</dbReference>
<dbReference type="Pfam" id="PF01098">
    <property type="entry name" value="FTSW_RODA_SPOVE"/>
    <property type="match status" value="1"/>
</dbReference>
<dbReference type="OrthoDB" id="9812661at2"/>